<evidence type="ECO:0000313" key="2">
    <source>
        <dbReference type="Proteomes" id="UP001160152"/>
    </source>
</evidence>
<evidence type="ECO:0000313" key="1">
    <source>
        <dbReference type="EMBL" id="MDH0760445.1"/>
    </source>
</evidence>
<dbReference type="Proteomes" id="UP001160152">
    <property type="component" value="Unassembled WGS sequence"/>
</dbReference>
<comment type="caution">
    <text evidence="1">The sequence shown here is derived from an EMBL/GenBank/DDBJ whole genome shotgun (WGS) entry which is preliminary data.</text>
</comment>
<organism evidence="1 2">
    <name type="scientific">Pseudomonas juntendi</name>
    <dbReference type="NCBI Taxonomy" id="2666183"/>
    <lineage>
        <taxon>Bacteria</taxon>
        <taxon>Pseudomonadati</taxon>
        <taxon>Pseudomonadota</taxon>
        <taxon>Gammaproteobacteria</taxon>
        <taxon>Pseudomonadales</taxon>
        <taxon>Pseudomonadaceae</taxon>
        <taxon>Pseudomonas</taxon>
    </lineage>
</organism>
<dbReference type="RefSeq" id="WP_023383638.1">
    <property type="nucleotide sequence ID" value="NZ_JAKGAU010000019.1"/>
</dbReference>
<gene>
    <name evidence="1" type="ORF">N5C70_27670</name>
</gene>
<dbReference type="AlphaFoldDB" id="A0ABD4YNZ2"/>
<sequence length="52" mass="5977">MSVFSADELVDLGDAVANLIQDKRDYCRFDEGVDEQIERLEALKKKLDQFQA</sequence>
<reference evidence="1 2" key="1">
    <citation type="submission" date="2022-09" db="EMBL/GenBank/DDBJ databases">
        <title>Intensive care unit water sources are persistently colonized with multi-drug resistant bacteria and are the site of extensive horizontal gene transfer of antibiotic resistance genes.</title>
        <authorList>
            <person name="Diorio-Toth L."/>
        </authorList>
    </citation>
    <scope>NUCLEOTIDE SEQUENCE [LARGE SCALE GENOMIC DNA]</scope>
    <source>
        <strain evidence="1 2">GD03901</strain>
    </source>
</reference>
<proteinExistence type="predicted"/>
<dbReference type="EMBL" id="JAOCBV010000002">
    <property type="protein sequence ID" value="MDH0760445.1"/>
    <property type="molecule type" value="Genomic_DNA"/>
</dbReference>
<accession>A0ABD4YNZ2</accession>
<name>A0ABD4YNZ2_9PSED</name>
<protein>
    <submittedName>
        <fullName evidence="1">Uncharacterized protein</fullName>
    </submittedName>
</protein>